<reference evidence="1" key="1">
    <citation type="submission" date="2021-01" db="EMBL/GenBank/DDBJ databases">
        <authorList>
            <person name="Corre E."/>
            <person name="Pelletier E."/>
            <person name="Niang G."/>
            <person name="Scheremetjew M."/>
            <person name="Finn R."/>
            <person name="Kale V."/>
            <person name="Holt S."/>
            <person name="Cochrane G."/>
            <person name="Meng A."/>
            <person name="Brown T."/>
            <person name="Cohen L."/>
        </authorList>
    </citation>
    <scope>NUCLEOTIDE SEQUENCE</scope>
    <source>
        <strain evidence="1">CCMP494</strain>
    </source>
</reference>
<accession>A0A7S0PJ69</accession>
<evidence type="ECO:0000313" key="1">
    <source>
        <dbReference type="EMBL" id="CAD8577723.1"/>
    </source>
</evidence>
<name>A0A7S0PJ69_MICPS</name>
<organism evidence="1">
    <name type="scientific">Micromonas pusilla</name>
    <name type="common">Picoplanktonic green alga</name>
    <name type="synonym">Chromulina pusilla</name>
    <dbReference type="NCBI Taxonomy" id="38833"/>
    <lineage>
        <taxon>Eukaryota</taxon>
        <taxon>Viridiplantae</taxon>
        <taxon>Chlorophyta</taxon>
        <taxon>Mamiellophyceae</taxon>
        <taxon>Mamiellales</taxon>
        <taxon>Mamiellaceae</taxon>
        <taxon>Micromonas</taxon>
    </lineage>
</organism>
<proteinExistence type="predicted"/>
<dbReference type="AlphaFoldDB" id="A0A7S0PJ69"/>
<dbReference type="EMBL" id="HBEV01001689">
    <property type="protein sequence ID" value="CAD8577723.1"/>
    <property type="molecule type" value="Transcribed_RNA"/>
</dbReference>
<gene>
    <name evidence="1" type="ORF">MSP1404_LOCUS1347</name>
</gene>
<sequence length="183" mass="19835">MLASTVACPAICRPAATRRASSRCSQVVRMSADPSLIRTEDGDDGVQFGTEERSVLRMGRAEGDAPRIFPAGIDPSLYTLEQLAFLSRKEQGIMPTGHDCSCCDGVGTIICHSCRGQGTNQQSQESRFDDEVRLSSNAMQAGVVNMMMQEGMMCWVCRGAKHIACTSCQGTGKRDFADNWIAD</sequence>
<protein>
    <submittedName>
        <fullName evidence="1">Uncharacterized protein</fullName>
    </submittedName>
</protein>